<dbReference type="Pfam" id="PF00474">
    <property type="entry name" value="SSF"/>
    <property type="match status" value="1"/>
</dbReference>
<protein>
    <recommendedName>
        <fullName evidence="10">Sodium/glucose cotransporter 4</fullName>
    </recommendedName>
</protein>
<dbReference type="InterPro" id="IPR001734">
    <property type="entry name" value="Na/solute_symporter"/>
</dbReference>
<comment type="similarity">
    <text evidence="2 6">Belongs to the sodium:solute symporter (SSF) (TC 2.A.21) family.</text>
</comment>
<dbReference type="PANTHER" id="PTHR11819">
    <property type="entry name" value="SOLUTE CARRIER FAMILY 5"/>
    <property type="match status" value="1"/>
</dbReference>
<evidence type="ECO:0000313" key="9">
    <source>
        <dbReference type="Proteomes" id="UP001381693"/>
    </source>
</evidence>
<evidence type="ECO:0008006" key="10">
    <source>
        <dbReference type="Google" id="ProtNLM"/>
    </source>
</evidence>
<evidence type="ECO:0000256" key="1">
    <source>
        <dbReference type="ARBA" id="ARBA00004141"/>
    </source>
</evidence>
<dbReference type="InterPro" id="IPR038377">
    <property type="entry name" value="Na/Glc_symporter_sf"/>
</dbReference>
<evidence type="ECO:0000256" key="3">
    <source>
        <dbReference type="ARBA" id="ARBA00022692"/>
    </source>
</evidence>
<evidence type="ECO:0000256" key="6">
    <source>
        <dbReference type="RuleBase" id="RU362091"/>
    </source>
</evidence>
<feature type="transmembrane region" description="Helical" evidence="7">
    <location>
        <begin position="462"/>
        <end position="484"/>
    </location>
</feature>
<keyword evidence="9" id="KW-1185">Reference proteome</keyword>
<dbReference type="PROSITE" id="PS00457">
    <property type="entry name" value="NA_SOLUT_SYMP_2"/>
    <property type="match status" value="1"/>
</dbReference>
<keyword evidence="4 7" id="KW-1133">Transmembrane helix</keyword>
<comment type="subcellular location">
    <subcellularLocation>
        <location evidence="1">Membrane</location>
        <topology evidence="1">Multi-pass membrane protein</topology>
    </subcellularLocation>
</comment>
<evidence type="ECO:0000256" key="5">
    <source>
        <dbReference type="ARBA" id="ARBA00023136"/>
    </source>
</evidence>
<comment type="caution">
    <text evidence="8">The sequence shown here is derived from an EMBL/GenBank/DDBJ whole genome shotgun (WGS) entry which is preliminary data.</text>
</comment>
<evidence type="ECO:0000256" key="7">
    <source>
        <dbReference type="SAM" id="Phobius"/>
    </source>
</evidence>
<feature type="transmembrane region" description="Helical" evidence="7">
    <location>
        <begin position="381"/>
        <end position="407"/>
    </location>
</feature>
<feature type="transmembrane region" description="Helical" evidence="7">
    <location>
        <begin position="21"/>
        <end position="42"/>
    </location>
</feature>
<dbReference type="NCBIfam" id="TIGR00813">
    <property type="entry name" value="sss"/>
    <property type="match status" value="1"/>
</dbReference>
<gene>
    <name evidence="8" type="ORF">SK128_001337</name>
</gene>
<feature type="transmembrane region" description="Helical" evidence="7">
    <location>
        <begin position="176"/>
        <end position="201"/>
    </location>
</feature>
<feature type="transmembrane region" description="Helical" evidence="7">
    <location>
        <begin position="539"/>
        <end position="561"/>
    </location>
</feature>
<feature type="transmembrane region" description="Helical" evidence="7">
    <location>
        <begin position="273"/>
        <end position="292"/>
    </location>
</feature>
<feature type="transmembrane region" description="Helical" evidence="7">
    <location>
        <begin position="491"/>
        <end position="515"/>
    </location>
</feature>
<sequence>MTDITTFPTTEDNGFEERTRLAWPDVVVIVIYFIFVLIVGLWSSRRNHGSISSYFLASRNMHWFPVGASLFASNIGSGHFIGLAGAGAASGIAVAGFEQGSVYTLFLLGWLFVPVYMSSEIYTMPEYLRVRFGGQRIRIYLSFLALILYIFTKISADLYAGALFIQLALNKSSDEWLYLSIIILLAIAAVFTIAGGLTAVVWTDLVQIILMVFGALILMAVSINAVGGFQMLVERYPFAKASEQAYDLFNNTCGNPPDDYMHLIRSSEPGKSSYPWTGMVIGLRINSVWYWCTDQVIVQRALASKNMTHAKGGCILAAYLKFLPLWLLIIPGMAARILYPDRVACATPENCKAICGSPSGCSNIAYAELVLNLLPPGLSGMMLAVMMAALMTSLTSIFNSASTIFTIDVWMLARKKFSNQKTRPSDTELLIVGKVFVLVLVIISVLWIPVIQTSGNSQLFHYIQRIASFLAPPICAVFILAIFWNRTTEPGAFWGLMTGLAIGLLRFIVEFSYILPPCGSGLPDPRPPIVKMLVGNVHYLNFSIILWLITGAVTIGISLMTDPIPPECLYRLTFWTRKDPRVRKPLKGVAEVIEEVAALTTSCNNNADNSQTLPSAMEIEDSPQSNKGCNRFFASWCEKSESNQQTDPPLPRTPEQIAKEAAEFLDEKPIWKMFVNVNAMICIVLCTFVWGFFA</sequence>
<feature type="transmembrane region" description="Helical" evidence="7">
    <location>
        <begin position="100"/>
        <end position="117"/>
    </location>
</feature>
<keyword evidence="3 7" id="KW-0812">Transmembrane</keyword>
<dbReference type="GO" id="GO:0005412">
    <property type="term" value="F:D-glucose:sodium symporter activity"/>
    <property type="evidence" value="ECO:0007669"/>
    <property type="project" value="TreeGrafter"/>
</dbReference>
<feature type="transmembrane region" description="Helical" evidence="7">
    <location>
        <begin position="208"/>
        <end position="233"/>
    </location>
</feature>
<feature type="transmembrane region" description="Helical" evidence="7">
    <location>
        <begin position="63"/>
        <end position="88"/>
    </location>
</feature>
<evidence type="ECO:0000256" key="4">
    <source>
        <dbReference type="ARBA" id="ARBA00022989"/>
    </source>
</evidence>
<keyword evidence="5 7" id="KW-0472">Membrane</keyword>
<proteinExistence type="inferred from homology"/>
<dbReference type="InterPro" id="IPR018212">
    <property type="entry name" value="Na/solute_symporter_CS"/>
</dbReference>
<feature type="transmembrane region" description="Helical" evidence="7">
    <location>
        <begin position="428"/>
        <end position="450"/>
    </location>
</feature>
<feature type="transmembrane region" description="Helical" evidence="7">
    <location>
        <begin position="313"/>
        <end position="334"/>
    </location>
</feature>
<reference evidence="8 9" key="1">
    <citation type="submission" date="2023-11" db="EMBL/GenBank/DDBJ databases">
        <title>Halocaridina rubra genome assembly.</title>
        <authorList>
            <person name="Smith C."/>
        </authorList>
    </citation>
    <scope>NUCLEOTIDE SEQUENCE [LARGE SCALE GENOMIC DNA]</scope>
    <source>
        <strain evidence="8">EP-1</strain>
        <tissue evidence="8">Whole</tissue>
    </source>
</reference>
<evidence type="ECO:0000256" key="2">
    <source>
        <dbReference type="ARBA" id="ARBA00006434"/>
    </source>
</evidence>
<dbReference type="AlphaFoldDB" id="A0AAN9AF37"/>
<dbReference type="EMBL" id="JAXCGZ010003956">
    <property type="protein sequence ID" value="KAK7082597.1"/>
    <property type="molecule type" value="Genomic_DNA"/>
</dbReference>
<dbReference type="PROSITE" id="PS50283">
    <property type="entry name" value="NA_SOLUT_SYMP_3"/>
    <property type="match status" value="1"/>
</dbReference>
<feature type="transmembrane region" description="Helical" evidence="7">
    <location>
        <begin position="673"/>
        <end position="693"/>
    </location>
</feature>
<accession>A0AAN9AF37</accession>
<dbReference type="Gene3D" id="1.20.1730.10">
    <property type="entry name" value="Sodium/glucose cotransporter"/>
    <property type="match status" value="1"/>
</dbReference>
<dbReference type="GO" id="GO:0005886">
    <property type="term" value="C:plasma membrane"/>
    <property type="evidence" value="ECO:0007669"/>
    <property type="project" value="TreeGrafter"/>
</dbReference>
<dbReference type="Proteomes" id="UP001381693">
    <property type="component" value="Unassembled WGS sequence"/>
</dbReference>
<name>A0AAN9AF37_HALRR</name>
<organism evidence="8 9">
    <name type="scientific">Halocaridina rubra</name>
    <name type="common">Hawaiian red shrimp</name>
    <dbReference type="NCBI Taxonomy" id="373956"/>
    <lineage>
        <taxon>Eukaryota</taxon>
        <taxon>Metazoa</taxon>
        <taxon>Ecdysozoa</taxon>
        <taxon>Arthropoda</taxon>
        <taxon>Crustacea</taxon>
        <taxon>Multicrustacea</taxon>
        <taxon>Malacostraca</taxon>
        <taxon>Eumalacostraca</taxon>
        <taxon>Eucarida</taxon>
        <taxon>Decapoda</taxon>
        <taxon>Pleocyemata</taxon>
        <taxon>Caridea</taxon>
        <taxon>Atyoidea</taxon>
        <taxon>Atyidae</taxon>
        <taxon>Halocaridina</taxon>
    </lineage>
</organism>
<feature type="transmembrane region" description="Helical" evidence="7">
    <location>
        <begin position="137"/>
        <end position="156"/>
    </location>
</feature>
<evidence type="ECO:0000313" key="8">
    <source>
        <dbReference type="EMBL" id="KAK7082597.1"/>
    </source>
</evidence>
<dbReference type="PANTHER" id="PTHR11819:SF195">
    <property type="entry name" value="SODIUM_GLUCOSE COTRANSPORTER 4"/>
    <property type="match status" value="1"/>
</dbReference>